<evidence type="ECO:0000313" key="3">
    <source>
        <dbReference type="Proteomes" id="UP000620124"/>
    </source>
</evidence>
<feature type="region of interest" description="Disordered" evidence="1">
    <location>
        <begin position="446"/>
        <end position="471"/>
    </location>
</feature>
<dbReference type="EMBL" id="JACAZI010000002">
    <property type="protein sequence ID" value="KAF7369495.1"/>
    <property type="molecule type" value="Genomic_DNA"/>
</dbReference>
<protein>
    <submittedName>
        <fullName evidence="2">Uncharacterized protein</fullName>
    </submittedName>
</protein>
<reference evidence="2" key="1">
    <citation type="submission" date="2020-05" db="EMBL/GenBank/DDBJ databases">
        <title>Mycena genomes resolve the evolution of fungal bioluminescence.</title>
        <authorList>
            <person name="Tsai I.J."/>
        </authorList>
    </citation>
    <scope>NUCLEOTIDE SEQUENCE</scope>
    <source>
        <strain evidence="2">CCC161011</strain>
    </source>
</reference>
<dbReference type="OrthoDB" id="2506088at2759"/>
<proteinExistence type="predicted"/>
<evidence type="ECO:0000256" key="1">
    <source>
        <dbReference type="SAM" id="MobiDB-lite"/>
    </source>
</evidence>
<comment type="caution">
    <text evidence="2">The sequence shown here is derived from an EMBL/GenBank/DDBJ whole genome shotgun (WGS) entry which is preliminary data.</text>
</comment>
<feature type="compositionally biased region" description="Acidic residues" evidence="1">
    <location>
        <begin position="448"/>
        <end position="471"/>
    </location>
</feature>
<sequence>MAWKAAGELAALLWFPEIRNITQYRSDLKIAVANVLDIFATIDPSKIITKIKYHLLTHIDEDAVRFGPLVGVATEIYESFNAIFRYCSILSNHLAPSRDIAAQLGAQEGFKHRLTGGWWSCEDGAKWRRAGPGVRHFLEAHPVLQKLLGWSEGKPLTHAAVKLASLKRGEKDHVQYALKTTAAARALNYGHYSAESLWKKCRSVVSESLDECLVSSWVFAKSDMAEGEIKTGRISDILVNGEANAIVILELFQVLSTRDETFGMPVLVRRDSETTFVIIPAKYLMFKFNVQHSCHTAKCAATGERIRMQERVASDNTEKYIEHNPIDRFIINSHAFHNAHLLRATLPRDLLAPIPVFEDRKSKHDELAGELRAKWESRRAKRKRTVMEGETDDETPAASKKPRTRQKGAPKKAKKARAAVPVIAGLVVGRPKRVIKLSARAIAAVLEPAEEDSETDDNELFEDSGDDEYSD</sequence>
<organism evidence="2 3">
    <name type="scientific">Mycena venus</name>
    <dbReference type="NCBI Taxonomy" id="2733690"/>
    <lineage>
        <taxon>Eukaryota</taxon>
        <taxon>Fungi</taxon>
        <taxon>Dikarya</taxon>
        <taxon>Basidiomycota</taxon>
        <taxon>Agaricomycotina</taxon>
        <taxon>Agaricomycetes</taxon>
        <taxon>Agaricomycetidae</taxon>
        <taxon>Agaricales</taxon>
        <taxon>Marasmiineae</taxon>
        <taxon>Mycenaceae</taxon>
        <taxon>Mycena</taxon>
    </lineage>
</organism>
<dbReference type="AlphaFoldDB" id="A0A8H6YYQ8"/>
<name>A0A8H6YYQ8_9AGAR</name>
<keyword evidence="3" id="KW-1185">Reference proteome</keyword>
<accession>A0A8H6YYQ8</accession>
<feature type="compositionally biased region" description="Basic residues" evidence="1">
    <location>
        <begin position="400"/>
        <end position="417"/>
    </location>
</feature>
<gene>
    <name evidence="2" type="ORF">MVEN_00279300</name>
</gene>
<dbReference type="Proteomes" id="UP000620124">
    <property type="component" value="Unassembled WGS sequence"/>
</dbReference>
<feature type="region of interest" description="Disordered" evidence="1">
    <location>
        <begin position="378"/>
        <end position="418"/>
    </location>
</feature>
<evidence type="ECO:0000313" key="2">
    <source>
        <dbReference type="EMBL" id="KAF7369495.1"/>
    </source>
</evidence>